<dbReference type="InterPro" id="IPR036312">
    <property type="entry name" value="Bifun_inhib/LTP/seed_sf"/>
</dbReference>
<dbReference type="OMA" id="ARAMPCI"/>
<keyword evidence="8" id="KW-1185">Reference proteome</keyword>
<evidence type="ECO:0000259" key="6">
    <source>
        <dbReference type="Pfam" id="PF14368"/>
    </source>
</evidence>
<sequence length="150" mass="15571">MNTAVAIVVLLTAAASLTTTGSAQQVETCASKLVPCGPYINSTSPPESCCGPLKDALTNDLRCLCSIFNSPKILKAFNIDLNSALQLPKRCGMPSFSNNIACVNSTAGAPGHSMVPPATPGDNSNAEHSTNWFGLSGLAAISLFWWSLIA</sequence>
<comment type="similarity">
    <text evidence="1">Belongs to the plant LTP family.</text>
</comment>
<evidence type="ECO:0000256" key="3">
    <source>
        <dbReference type="ARBA" id="ARBA00023157"/>
    </source>
</evidence>
<reference evidence="8" key="1">
    <citation type="journal article" date="2017" name="Nat. Commun.">
        <title>The asparagus genome sheds light on the origin and evolution of a young Y chromosome.</title>
        <authorList>
            <person name="Harkess A."/>
            <person name="Zhou J."/>
            <person name="Xu C."/>
            <person name="Bowers J.E."/>
            <person name="Van der Hulst R."/>
            <person name="Ayyampalayam S."/>
            <person name="Mercati F."/>
            <person name="Riccardi P."/>
            <person name="McKain M.R."/>
            <person name="Kakrana A."/>
            <person name="Tang H."/>
            <person name="Ray J."/>
            <person name="Groenendijk J."/>
            <person name="Arikit S."/>
            <person name="Mathioni S.M."/>
            <person name="Nakano M."/>
            <person name="Shan H."/>
            <person name="Telgmann-Rauber A."/>
            <person name="Kanno A."/>
            <person name="Yue Z."/>
            <person name="Chen H."/>
            <person name="Li W."/>
            <person name="Chen Y."/>
            <person name="Xu X."/>
            <person name="Zhang Y."/>
            <person name="Luo S."/>
            <person name="Chen H."/>
            <person name="Gao J."/>
            <person name="Mao Z."/>
            <person name="Pires J.C."/>
            <person name="Luo M."/>
            <person name="Kudrna D."/>
            <person name="Wing R.A."/>
            <person name="Meyers B.C."/>
            <person name="Yi K."/>
            <person name="Kong H."/>
            <person name="Lavrijsen P."/>
            <person name="Sunseri F."/>
            <person name="Falavigna A."/>
            <person name="Ye Y."/>
            <person name="Leebens-Mack J.H."/>
            <person name="Chen G."/>
        </authorList>
    </citation>
    <scope>NUCLEOTIDE SEQUENCE [LARGE SCALE GENOMIC DNA]</scope>
    <source>
        <strain evidence="8">cv. DH0086</strain>
    </source>
</reference>
<dbReference type="Pfam" id="PF14368">
    <property type="entry name" value="LTP_2"/>
    <property type="match status" value="1"/>
</dbReference>
<organism evidence="7 8">
    <name type="scientific">Asparagus officinalis</name>
    <name type="common">Garden asparagus</name>
    <dbReference type="NCBI Taxonomy" id="4686"/>
    <lineage>
        <taxon>Eukaryota</taxon>
        <taxon>Viridiplantae</taxon>
        <taxon>Streptophyta</taxon>
        <taxon>Embryophyta</taxon>
        <taxon>Tracheophyta</taxon>
        <taxon>Spermatophyta</taxon>
        <taxon>Magnoliopsida</taxon>
        <taxon>Liliopsida</taxon>
        <taxon>Asparagales</taxon>
        <taxon>Asparagaceae</taxon>
        <taxon>Asparagoideae</taxon>
        <taxon>Asparagus</taxon>
    </lineage>
</organism>
<evidence type="ECO:0000256" key="5">
    <source>
        <dbReference type="SAM" id="SignalP"/>
    </source>
</evidence>
<keyword evidence="2 5" id="KW-0732">Signal</keyword>
<dbReference type="EMBL" id="CM007390">
    <property type="protein sequence ID" value="ONK55852.1"/>
    <property type="molecule type" value="Genomic_DNA"/>
</dbReference>
<dbReference type="SUPFAM" id="SSF47699">
    <property type="entry name" value="Bifunctional inhibitor/lipid-transfer protein/seed storage 2S albumin"/>
    <property type="match status" value="1"/>
</dbReference>
<proteinExistence type="inferred from homology"/>
<accession>A0A5P1DZY4</accession>
<protein>
    <recommendedName>
        <fullName evidence="6">Bifunctional inhibitor/plant lipid transfer protein/seed storage helical domain-containing protein</fullName>
    </recommendedName>
</protein>
<dbReference type="InterPro" id="IPR016140">
    <property type="entry name" value="Bifunc_inhib/LTP/seed_store"/>
</dbReference>
<feature type="domain" description="Bifunctional inhibitor/plant lipid transfer protein/seed storage helical" evidence="6">
    <location>
        <begin position="13"/>
        <end position="95"/>
    </location>
</feature>
<keyword evidence="4" id="KW-0325">Glycoprotein</keyword>
<keyword evidence="3" id="KW-1015">Disulfide bond</keyword>
<evidence type="ECO:0000313" key="8">
    <source>
        <dbReference type="Proteomes" id="UP000243459"/>
    </source>
</evidence>
<gene>
    <name evidence="7" type="ORF">A4U43_C10F1630</name>
</gene>
<dbReference type="CDD" id="cd00010">
    <property type="entry name" value="AAI_LTSS"/>
    <property type="match status" value="1"/>
</dbReference>
<dbReference type="InterPro" id="IPR043325">
    <property type="entry name" value="LTSS"/>
</dbReference>
<dbReference type="Proteomes" id="UP000243459">
    <property type="component" value="Chromosome 10"/>
</dbReference>
<evidence type="ECO:0000256" key="2">
    <source>
        <dbReference type="ARBA" id="ARBA00022729"/>
    </source>
</evidence>
<feature type="signal peptide" evidence="5">
    <location>
        <begin position="1"/>
        <end position="23"/>
    </location>
</feature>
<dbReference type="AlphaFoldDB" id="A0A5P1DZY4"/>
<evidence type="ECO:0000256" key="4">
    <source>
        <dbReference type="ARBA" id="ARBA00023180"/>
    </source>
</evidence>
<name>A0A5P1DZY4_ASPOF</name>
<evidence type="ECO:0000313" key="7">
    <source>
        <dbReference type="EMBL" id="ONK55852.1"/>
    </source>
</evidence>
<dbReference type="Gene3D" id="1.10.110.10">
    <property type="entry name" value="Plant lipid-transfer and hydrophobic proteins"/>
    <property type="match status" value="1"/>
</dbReference>
<feature type="chain" id="PRO_5024313010" description="Bifunctional inhibitor/plant lipid transfer protein/seed storage helical domain-containing protein" evidence="5">
    <location>
        <begin position="24"/>
        <end position="150"/>
    </location>
</feature>
<dbReference type="Gramene" id="ONK55852">
    <property type="protein sequence ID" value="ONK55852"/>
    <property type="gene ID" value="A4U43_C10F1630"/>
</dbReference>
<dbReference type="OrthoDB" id="690947at2759"/>
<dbReference type="PANTHER" id="PTHR33044">
    <property type="entry name" value="BIFUNCTIONAL INHIBITOR/LIPID-TRANSFER PROTEIN/SEED STORAGE 2S ALBUMIN SUPERFAMILY PROTEIN-RELATED"/>
    <property type="match status" value="1"/>
</dbReference>
<evidence type="ECO:0000256" key="1">
    <source>
        <dbReference type="ARBA" id="ARBA00009748"/>
    </source>
</evidence>